<protein>
    <submittedName>
        <fullName evidence="3">Nucleic-acid-binding protein from transposon X-element</fullName>
    </submittedName>
</protein>
<feature type="compositionally biased region" description="Basic and acidic residues" evidence="1">
    <location>
        <begin position="85"/>
        <end position="101"/>
    </location>
</feature>
<feature type="domain" description="CCHC-type" evidence="2">
    <location>
        <begin position="337"/>
        <end position="352"/>
    </location>
</feature>
<evidence type="ECO:0000259" key="2">
    <source>
        <dbReference type="SMART" id="SM00343"/>
    </source>
</evidence>
<feature type="region of interest" description="Disordered" evidence="1">
    <location>
        <begin position="73"/>
        <end position="124"/>
    </location>
</feature>
<keyword evidence="4" id="KW-1185">Reference proteome</keyword>
<evidence type="ECO:0000256" key="1">
    <source>
        <dbReference type="SAM" id="MobiDB-lite"/>
    </source>
</evidence>
<sequence>MCEYLTMKKELHRTIEGRITCLEDMLDMRTFKKEDAQVVTAGIEALKKELSALEGEIELIFCPLKDCPTHTEKTMNDSTMAESSSKNKEFNNPKKINEKIQRPNSNSNLKDNPKNNKRAGEEEFKTPNKFAKKIIEVPIEHVVCTSNNKFAVLDDEEIMEVTPTPPKVKPIMMRLNKNYNLILQEINRSHPNTKSKNTGSYIRIQPATVEEQDEIKKFLTIKKADHYVIEHPKIIKAVIKGLPTTTNTADIEADLKEKGFEVEKIAQLRKFSTKSPLPLFMVQLKKLNKNAQDIFKIKNVNYLTVEVVPFRRRPGASQCFNCNYFNHASKDCRMTPRCLKCGKNHKTANCTITERLTTLHCINCNEDGHMATSRQCPKLKSKKEETRTDKNINQSRPVTPEVSYANICSNKTKQQMAPREETPEMSNKSSNDKTSDKAEPAFQFEKFATYINELQNLTSKFPEIFRALEDMAKTNNDIEKLNIFLVAVARSCNRANQK</sequence>
<feature type="domain" description="CCHC-type" evidence="2">
    <location>
        <begin position="318"/>
        <end position="334"/>
    </location>
</feature>
<reference evidence="3" key="1">
    <citation type="submission" date="2020-08" db="EMBL/GenBank/DDBJ databases">
        <title>Multicomponent nature underlies the extraordinary mechanical properties of spider dragline silk.</title>
        <authorList>
            <person name="Kono N."/>
            <person name="Nakamura H."/>
            <person name="Mori M."/>
            <person name="Yoshida Y."/>
            <person name="Ohtoshi R."/>
            <person name="Malay A.D."/>
            <person name="Moran D.A.P."/>
            <person name="Tomita M."/>
            <person name="Numata K."/>
            <person name="Arakawa K."/>
        </authorList>
    </citation>
    <scope>NUCLEOTIDE SEQUENCE</scope>
</reference>
<proteinExistence type="predicted"/>
<feature type="region of interest" description="Disordered" evidence="1">
    <location>
        <begin position="409"/>
        <end position="438"/>
    </location>
</feature>
<dbReference type="GO" id="GO:0003676">
    <property type="term" value="F:nucleic acid binding"/>
    <property type="evidence" value="ECO:0007669"/>
    <property type="project" value="InterPro"/>
</dbReference>
<name>A0A8X6W7Y4_TRICX</name>
<accession>A0A8X6W7Y4</accession>
<dbReference type="Proteomes" id="UP000887159">
    <property type="component" value="Unassembled WGS sequence"/>
</dbReference>
<dbReference type="AlphaFoldDB" id="A0A8X6W7Y4"/>
<gene>
    <name evidence="3" type="primary">ORF1_1</name>
    <name evidence="3" type="ORF">TNCV_1813761</name>
</gene>
<organism evidence="3 4">
    <name type="scientific">Trichonephila clavipes</name>
    <name type="common">Golden silk orbweaver</name>
    <name type="synonym">Nephila clavipes</name>
    <dbReference type="NCBI Taxonomy" id="2585209"/>
    <lineage>
        <taxon>Eukaryota</taxon>
        <taxon>Metazoa</taxon>
        <taxon>Ecdysozoa</taxon>
        <taxon>Arthropoda</taxon>
        <taxon>Chelicerata</taxon>
        <taxon>Arachnida</taxon>
        <taxon>Araneae</taxon>
        <taxon>Araneomorphae</taxon>
        <taxon>Entelegynae</taxon>
        <taxon>Araneoidea</taxon>
        <taxon>Nephilidae</taxon>
        <taxon>Trichonephila</taxon>
    </lineage>
</organism>
<dbReference type="SMART" id="SM00343">
    <property type="entry name" value="ZnF_C2HC"/>
    <property type="match status" value="3"/>
</dbReference>
<dbReference type="InterPro" id="IPR006579">
    <property type="entry name" value="Pre_C2HC_dom"/>
</dbReference>
<dbReference type="InterPro" id="IPR001878">
    <property type="entry name" value="Znf_CCHC"/>
</dbReference>
<evidence type="ECO:0000313" key="4">
    <source>
        <dbReference type="Proteomes" id="UP000887159"/>
    </source>
</evidence>
<dbReference type="EMBL" id="BMAU01021389">
    <property type="protein sequence ID" value="GFY29800.1"/>
    <property type="molecule type" value="Genomic_DNA"/>
</dbReference>
<evidence type="ECO:0000313" key="3">
    <source>
        <dbReference type="EMBL" id="GFY29800.1"/>
    </source>
</evidence>
<dbReference type="Pfam" id="PF07530">
    <property type="entry name" value="PRE_C2HC"/>
    <property type="match status" value="1"/>
</dbReference>
<feature type="compositionally biased region" description="Basic and acidic residues" evidence="1">
    <location>
        <begin position="111"/>
        <end position="124"/>
    </location>
</feature>
<feature type="domain" description="CCHC-type" evidence="2">
    <location>
        <begin position="360"/>
        <end position="378"/>
    </location>
</feature>
<feature type="region of interest" description="Disordered" evidence="1">
    <location>
        <begin position="370"/>
        <end position="396"/>
    </location>
</feature>
<dbReference type="GO" id="GO:0008270">
    <property type="term" value="F:zinc ion binding"/>
    <property type="evidence" value="ECO:0007669"/>
    <property type="project" value="InterPro"/>
</dbReference>
<comment type="caution">
    <text evidence="3">The sequence shown here is derived from an EMBL/GenBank/DDBJ whole genome shotgun (WGS) entry which is preliminary data.</text>
</comment>